<evidence type="ECO:0000313" key="2">
    <source>
        <dbReference type="EMBL" id="MCV9886021.1"/>
    </source>
</evidence>
<dbReference type="SUPFAM" id="SSF64182">
    <property type="entry name" value="DHH phosphoesterases"/>
    <property type="match status" value="1"/>
</dbReference>
<dbReference type="InterPro" id="IPR058608">
    <property type="entry name" value="NrnB_C"/>
</dbReference>
<keyword evidence="3" id="KW-1185">Reference proteome</keyword>
<accession>A0ABT3DGM3</accession>
<evidence type="ECO:0000259" key="1">
    <source>
        <dbReference type="Pfam" id="PF26386"/>
    </source>
</evidence>
<protein>
    <submittedName>
        <fullName evidence="2">DHHA1 domain-containing protein</fullName>
    </submittedName>
</protein>
<proteinExistence type="predicted"/>
<gene>
    <name evidence="2" type="ORF">OIH86_10155</name>
</gene>
<dbReference type="EMBL" id="JAOYEY010000035">
    <property type="protein sequence ID" value="MCV9886021.1"/>
    <property type="molecule type" value="Genomic_DNA"/>
</dbReference>
<dbReference type="Proteomes" id="UP001526147">
    <property type="component" value="Unassembled WGS sequence"/>
</dbReference>
<dbReference type="InterPro" id="IPR038763">
    <property type="entry name" value="DHH_sf"/>
</dbReference>
<organism evidence="2 3">
    <name type="scientific">Metabacillus halosaccharovorans</name>
    <dbReference type="NCBI Taxonomy" id="930124"/>
    <lineage>
        <taxon>Bacteria</taxon>
        <taxon>Bacillati</taxon>
        <taxon>Bacillota</taxon>
        <taxon>Bacilli</taxon>
        <taxon>Bacillales</taxon>
        <taxon>Bacillaceae</taxon>
        <taxon>Metabacillus</taxon>
    </lineage>
</organism>
<feature type="domain" description="Oligoribonuclease NrnB C-terminal" evidence="1">
    <location>
        <begin position="326"/>
        <end position="395"/>
    </location>
</feature>
<evidence type="ECO:0000313" key="3">
    <source>
        <dbReference type="Proteomes" id="UP001526147"/>
    </source>
</evidence>
<name>A0ABT3DGM3_9BACI</name>
<sequence length="403" mass="47256">MRYILLTHNDLDGVSCGILAKLAFGEFVDVHYHSVNSLDYHIEQLMKEQTDRNFSCKIYITDLSVNKDNEMRLKKYAQRGGLIQLIDHHKTALHFNEYEWGDVSVEESIGKLASATSLFYSHLQKQNLLKERSSLSEYVELVRQYDTWEWERKKNIHAKHLNDLLFLQSIEEFEQSMVERLTIEESFSFNEFEEKLLNIEDKKTERYIKRKKRELVQTFIGDKCIGVVHAESYHSELGNELGKEHPHLDCIAIVNMGNKKLGFRTIHDHIDVSEIAAQYGGGGHAKAAGCSLTPEGYHEFVDKTFSLKSLRMDHSHNKMNLKQQCAHYENFDKKRFLLYKNKENKWKVEKDHHLLPDDFSTFEEAERFIKRTYSAYLSKDDMLIQYLIDSNDSKQKKQTKSKA</sequence>
<dbReference type="InterPro" id="IPR052968">
    <property type="entry name" value="Nucleotide_metab_enz"/>
</dbReference>
<reference evidence="2 3" key="1">
    <citation type="submission" date="2022-10" db="EMBL/GenBank/DDBJ databases">
        <title>Draft genome assembly of moderately radiation resistant bacterium Metabacillus halosaccharovorans.</title>
        <authorList>
            <person name="Pal S."/>
            <person name="Gopinathan A."/>
        </authorList>
    </citation>
    <scope>NUCLEOTIDE SEQUENCE [LARGE SCALE GENOMIC DNA]</scope>
    <source>
        <strain evidence="2 3">VITHBRA001</strain>
    </source>
</reference>
<dbReference type="Gene3D" id="3.10.310.30">
    <property type="match status" value="1"/>
</dbReference>
<dbReference type="RefSeq" id="WP_264142695.1">
    <property type="nucleotide sequence ID" value="NZ_JAOYEY010000035.1"/>
</dbReference>
<dbReference type="Pfam" id="PF26386">
    <property type="entry name" value="NrnB_C"/>
    <property type="match status" value="1"/>
</dbReference>
<dbReference type="PANTHER" id="PTHR42146:SF1">
    <property type="entry name" value="OLIGORIBONUCLEASE NRNB"/>
    <property type="match status" value="1"/>
</dbReference>
<comment type="caution">
    <text evidence="2">The sequence shown here is derived from an EMBL/GenBank/DDBJ whole genome shotgun (WGS) entry which is preliminary data.</text>
</comment>
<dbReference type="PANTHER" id="PTHR42146">
    <property type="entry name" value="3',5'-CYCLIC-NUCLEOTIDE PHOSPHODIESTERASE"/>
    <property type="match status" value="1"/>
</dbReference>